<organism evidence="2 3">
    <name type="scientific">Bodo saltans</name>
    <name type="common">Flagellated protozoan</name>
    <dbReference type="NCBI Taxonomy" id="75058"/>
    <lineage>
        <taxon>Eukaryota</taxon>
        <taxon>Discoba</taxon>
        <taxon>Euglenozoa</taxon>
        <taxon>Kinetoplastea</taxon>
        <taxon>Metakinetoplastina</taxon>
        <taxon>Eubodonida</taxon>
        <taxon>Bodonidae</taxon>
        <taxon>Bodo</taxon>
    </lineage>
</organism>
<reference evidence="3" key="1">
    <citation type="submission" date="2015-09" db="EMBL/GenBank/DDBJ databases">
        <authorList>
            <consortium name="Pathogen Informatics"/>
        </authorList>
    </citation>
    <scope>NUCLEOTIDE SEQUENCE [LARGE SCALE GENOMIC DNA]</scope>
    <source>
        <strain evidence="3">Lake Konstanz</strain>
    </source>
</reference>
<gene>
    <name evidence="2" type="ORF">BSAL_90810</name>
</gene>
<dbReference type="VEuPathDB" id="TriTrypDB:BSAL_90810"/>
<dbReference type="AlphaFoldDB" id="A0A0S4JAA3"/>
<feature type="transmembrane region" description="Helical" evidence="1">
    <location>
        <begin position="145"/>
        <end position="163"/>
    </location>
</feature>
<evidence type="ECO:0000313" key="2">
    <source>
        <dbReference type="EMBL" id="CUG85818.1"/>
    </source>
</evidence>
<dbReference type="Proteomes" id="UP000051952">
    <property type="component" value="Unassembled WGS sequence"/>
</dbReference>
<keyword evidence="1" id="KW-1133">Transmembrane helix</keyword>
<name>A0A0S4JAA3_BODSA</name>
<feature type="transmembrane region" description="Helical" evidence="1">
    <location>
        <begin position="105"/>
        <end position="125"/>
    </location>
</feature>
<keyword evidence="1" id="KW-0472">Membrane</keyword>
<proteinExistence type="predicted"/>
<evidence type="ECO:0000256" key="1">
    <source>
        <dbReference type="SAM" id="Phobius"/>
    </source>
</evidence>
<feature type="transmembrane region" description="Helical" evidence="1">
    <location>
        <begin position="73"/>
        <end position="93"/>
    </location>
</feature>
<accession>A0A0S4JAA3</accession>
<keyword evidence="1" id="KW-0812">Transmembrane</keyword>
<dbReference type="EMBL" id="CYKH01001198">
    <property type="protein sequence ID" value="CUG85818.1"/>
    <property type="molecule type" value="Genomic_DNA"/>
</dbReference>
<sequence>MCEPHLPRWFLRIAGSWLLPRVMWEPKELKLQYGEFFSSVASIDAMRVAPLLQVHGAVFSLIAAIPFPQFACAAQFVLAIVWMCVPVALLLRWELKLLRRPPSNPLVLLSNLVVFGVLIATLVFVEGPVGAQDAAASARDALGDVLTAVSILNTCITAVGTAAEMIARRSSDVVAETGKLEFIRGDREAEWDHNVLREPQQHFAQLQTDALELLIDGMLDGVEEVVTEASRDDKGRQKEIYNQKCAVVHKLDDCIERITNDPLFVAARNQRGNQRDLSQNNDRVLRFTLKLLVTRAARGGGSRPSRK</sequence>
<protein>
    <submittedName>
        <fullName evidence="2">Membrane-associated protein, putative</fullName>
    </submittedName>
</protein>
<keyword evidence="3" id="KW-1185">Reference proteome</keyword>
<evidence type="ECO:0000313" key="3">
    <source>
        <dbReference type="Proteomes" id="UP000051952"/>
    </source>
</evidence>